<name>K9FQF2_PEND1</name>
<evidence type="ECO:0000256" key="4">
    <source>
        <dbReference type="SAM" id="MobiDB-lite"/>
    </source>
</evidence>
<proteinExistence type="inferred from homology"/>
<keyword evidence="3" id="KW-0560">Oxidoreductase</keyword>
<sequence length="116" mass="12190">MASLQASKLISVKDRVVVITGGGSLGRILTKALDANKVSKIFILGRRESALEETASQTISCTIIPILCDITSKESLETAYEAVAAQTTSGTMGLPMKPPQPADDGSPLWIGRASED</sequence>
<evidence type="ECO:0000313" key="7">
    <source>
        <dbReference type="Proteomes" id="UP000009886"/>
    </source>
</evidence>
<reference evidence="7" key="1">
    <citation type="journal article" date="2012" name="BMC Genomics">
        <title>Genome sequence of the necrotrophic fungus Penicillium digitatum, the main postharvest pathogen of citrus.</title>
        <authorList>
            <person name="Marcet-Houben M."/>
            <person name="Ballester A.-R."/>
            <person name="de la Fuente B."/>
            <person name="Harries E."/>
            <person name="Marcos J.F."/>
            <person name="Gonzalez-Candelas L."/>
            <person name="Gabaldon T."/>
        </authorList>
    </citation>
    <scope>NUCLEOTIDE SEQUENCE [LARGE SCALE GENOMIC DNA]</scope>
    <source>
        <strain evidence="7">Pd1 / CECT 20795</strain>
    </source>
</reference>
<dbReference type="VEuPathDB" id="FungiDB:PDIP_59170"/>
<dbReference type="GO" id="GO:0016491">
    <property type="term" value="F:oxidoreductase activity"/>
    <property type="evidence" value="ECO:0007669"/>
    <property type="project" value="UniProtKB-KW"/>
</dbReference>
<organism evidence="6 7">
    <name type="scientific">Penicillium digitatum (strain Pd1 / CECT 20795)</name>
    <name type="common">Green mold</name>
    <dbReference type="NCBI Taxonomy" id="1170230"/>
    <lineage>
        <taxon>Eukaryota</taxon>
        <taxon>Fungi</taxon>
        <taxon>Dikarya</taxon>
        <taxon>Ascomycota</taxon>
        <taxon>Pezizomycotina</taxon>
        <taxon>Eurotiomycetes</taxon>
        <taxon>Eurotiomycetidae</taxon>
        <taxon>Eurotiales</taxon>
        <taxon>Aspergillaceae</taxon>
        <taxon>Penicillium</taxon>
    </lineage>
</organism>
<evidence type="ECO:0000256" key="1">
    <source>
        <dbReference type="ARBA" id="ARBA00006484"/>
    </source>
</evidence>
<evidence type="ECO:0000313" key="6">
    <source>
        <dbReference type="EMBL" id="EKV10642.1"/>
    </source>
</evidence>
<dbReference type="OrthoDB" id="2962696at2759"/>
<dbReference type="PANTHER" id="PTHR43618:SF18">
    <property type="entry name" value="SHORT CHAIN DEHYDROGENASE_REDUCTASE FAMILY (AFU_ORTHOLOGUE AFUA_5G12480)"/>
    <property type="match status" value="1"/>
</dbReference>
<dbReference type="Proteomes" id="UP000009886">
    <property type="component" value="Unassembled WGS sequence"/>
</dbReference>
<dbReference type="KEGG" id="pdp:PDIP_59170"/>
<feature type="domain" description="Polysaccharide biosynthesis protein CapD-like" evidence="5">
    <location>
        <begin position="17"/>
        <end position="84"/>
    </location>
</feature>
<dbReference type="InterPro" id="IPR036291">
    <property type="entry name" value="NAD(P)-bd_dom_sf"/>
</dbReference>
<dbReference type="EMBL" id="AKCU01000404">
    <property type="protein sequence ID" value="EKV10642.1"/>
    <property type="molecule type" value="Genomic_DNA"/>
</dbReference>
<evidence type="ECO:0000259" key="5">
    <source>
        <dbReference type="Pfam" id="PF02719"/>
    </source>
</evidence>
<comment type="similarity">
    <text evidence="1">Belongs to the short-chain dehydrogenases/reductases (SDR) family.</text>
</comment>
<dbReference type="PANTHER" id="PTHR43618">
    <property type="entry name" value="7-ALPHA-HYDROXYSTEROID DEHYDROGENASE"/>
    <property type="match status" value="1"/>
</dbReference>
<dbReference type="Gene3D" id="3.40.50.720">
    <property type="entry name" value="NAD(P)-binding Rossmann-like Domain"/>
    <property type="match status" value="1"/>
</dbReference>
<dbReference type="InterPro" id="IPR003869">
    <property type="entry name" value="Polysac_CapD-like"/>
</dbReference>
<evidence type="ECO:0000256" key="2">
    <source>
        <dbReference type="ARBA" id="ARBA00022857"/>
    </source>
</evidence>
<accession>K9FQF2</accession>
<dbReference type="AlphaFoldDB" id="K9FQF2"/>
<dbReference type="InterPro" id="IPR052178">
    <property type="entry name" value="Sec_Metab_Biosynth_SDR"/>
</dbReference>
<dbReference type="HOGENOM" id="CLU_2097643_0_0_1"/>
<dbReference type="SUPFAM" id="SSF51735">
    <property type="entry name" value="NAD(P)-binding Rossmann-fold domains"/>
    <property type="match status" value="1"/>
</dbReference>
<dbReference type="Pfam" id="PF02719">
    <property type="entry name" value="Polysacc_synt_2"/>
    <property type="match status" value="1"/>
</dbReference>
<evidence type="ECO:0000256" key="3">
    <source>
        <dbReference type="ARBA" id="ARBA00023002"/>
    </source>
</evidence>
<protein>
    <submittedName>
        <fullName evidence="6">Short chain dehydrogenase/reductase family</fullName>
    </submittedName>
</protein>
<comment type="caution">
    <text evidence="6">The sequence shown here is derived from an EMBL/GenBank/DDBJ whole genome shotgun (WGS) entry which is preliminary data.</text>
</comment>
<keyword evidence="2" id="KW-0521">NADP</keyword>
<gene>
    <name evidence="6" type="ORF">PDIP_59170</name>
</gene>
<feature type="region of interest" description="Disordered" evidence="4">
    <location>
        <begin position="87"/>
        <end position="116"/>
    </location>
</feature>